<evidence type="ECO:0000256" key="7">
    <source>
        <dbReference type="ARBA" id="ARBA00022980"/>
    </source>
</evidence>
<gene>
    <name evidence="9 10" type="primary">ycf65</name>
</gene>
<comment type="similarity">
    <text evidence="3 9">Belongs to the chloroplast-specific ribosomal protein cS23 family.</text>
</comment>
<reference evidence="10" key="1">
    <citation type="submission" date="2005-07" db="EMBL/GenBank/DDBJ databases">
        <title>Evolution of genetic elements in Euglena species.</title>
        <authorList>
            <person name="Sheveleva E.V."/>
            <person name="De Armond R.L."/>
            <person name="Perkumas K.M."/>
            <person name="Giordani N.V."/>
            <person name="Hallick R.B."/>
        </authorList>
    </citation>
    <scope>NUCLEOTIDE SEQUENCE</scope>
</reference>
<evidence type="ECO:0000256" key="4">
    <source>
        <dbReference type="ARBA" id="ARBA00011458"/>
    </source>
</evidence>
<dbReference type="AlphaFoldDB" id="Q0R3M3"/>
<dbReference type="InterPro" id="IPR006924">
    <property type="entry name" value="Ribosomal_cS23-like"/>
</dbReference>
<evidence type="ECO:0000256" key="1">
    <source>
        <dbReference type="ARBA" id="ARBA00002396"/>
    </source>
</evidence>
<evidence type="ECO:0000256" key="3">
    <source>
        <dbReference type="ARBA" id="ARBA00008561"/>
    </source>
</evidence>
<dbReference type="GO" id="GO:1990904">
    <property type="term" value="C:ribonucleoprotein complex"/>
    <property type="evidence" value="ECO:0007669"/>
    <property type="project" value="UniProtKB-KW"/>
</dbReference>
<dbReference type="PANTHER" id="PTHR35108:SF1">
    <property type="entry name" value="OS04G0461100 PROTEIN"/>
    <property type="match status" value="1"/>
</dbReference>
<comment type="subunit">
    <text evidence="4 9">Part of the 30S ribosomal subunit.</text>
</comment>
<dbReference type="GO" id="GO:0003735">
    <property type="term" value="F:structural constituent of ribosome"/>
    <property type="evidence" value="ECO:0007669"/>
    <property type="project" value="InterPro"/>
</dbReference>
<proteinExistence type="inferred from homology"/>
<organism evidence="10">
    <name type="scientific">Euglena granulata</name>
    <dbReference type="NCBI Taxonomy" id="69255"/>
    <lineage>
        <taxon>Eukaryota</taxon>
        <taxon>Discoba</taxon>
        <taxon>Euglenozoa</taxon>
        <taxon>Euglenida</taxon>
        <taxon>Spirocuta</taxon>
        <taxon>Euglenophyceae</taxon>
        <taxon>Euglenales</taxon>
        <taxon>Euglenaceae</taxon>
        <taxon>Euglena</taxon>
    </lineage>
</organism>
<dbReference type="PANTHER" id="PTHR35108">
    <property type="entry name" value="30S RIBOSOMAL PROTEIN 3, CHLOROPLASTIC"/>
    <property type="match status" value="1"/>
</dbReference>
<evidence type="ECO:0000313" key="10">
    <source>
        <dbReference type="EMBL" id="ABB02344.1"/>
    </source>
</evidence>
<keyword evidence="8 9" id="KW-0687">Ribonucleoprotein</keyword>
<evidence type="ECO:0000256" key="6">
    <source>
        <dbReference type="ARBA" id="ARBA00022640"/>
    </source>
</evidence>
<keyword evidence="5 10" id="KW-0150">Chloroplast</keyword>
<dbReference type="Pfam" id="PF04839">
    <property type="entry name" value="PSRP-3_Ycf65"/>
    <property type="match status" value="1"/>
</dbReference>
<keyword evidence="7 9" id="KW-0689">Ribosomal protein</keyword>
<comment type="function">
    <text evidence="1 9">Probably a ribosomal protein or a ribosome-associated protein.</text>
</comment>
<protein>
    <recommendedName>
        <fullName evidence="9">Small ribosomal subunit protein cS23</fullName>
    </recommendedName>
</protein>
<dbReference type="SMR" id="Q0R3M3"/>
<dbReference type="InterPro" id="IPR038447">
    <property type="entry name" value="PSRP-3/Ycf65_sf"/>
</dbReference>
<geneLocation type="chloroplast" evidence="10"/>
<dbReference type="GO" id="GO:0006412">
    <property type="term" value="P:translation"/>
    <property type="evidence" value="ECO:0007669"/>
    <property type="project" value="UniProtKB-UniRule"/>
</dbReference>
<accession>Q0R3M3</accession>
<dbReference type="EMBL" id="DQ128155">
    <property type="protein sequence ID" value="ABB02344.1"/>
    <property type="molecule type" value="Genomic_DNA"/>
</dbReference>
<evidence type="ECO:0000256" key="5">
    <source>
        <dbReference type="ARBA" id="ARBA00022528"/>
    </source>
</evidence>
<dbReference type="InterPro" id="IPR057257">
    <property type="entry name" value="Ribosomal_cS23"/>
</dbReference>
<evidence type="ECO:0000256" key="8">
    <source>
        <dbReference type="ARBA" id="ARBA00023274"/>
    </source>
</evidence>
<comment type="subcellular location">
    <subcellularLocation>
        <location evidence="2 9">Plastid</location>
        <location evidence="2 9">Chloroplast</location>
    </subcellularLocation>
</comment>
<sequence>MKKELILKFLWLEKSIAVCLDQKVGDSITPLTEFFFWPQKDAWEEMKNFLESQSWITQSDSVNLLNNITEVINFWQERDTNVIDRKHISNLREKFPDIIVIGQ</sequence>
<dbReference type="HAMAP" id="MF_00619">
    <property type="entry name" value="Ribosomal_plastid_cS23"/>
    <property type="match status" value="1"/>
</dbReference>
<name>Q0R3M3_EUGGA</name>
<evidence type="ECO:0000256" key="2">
    <source>
        <dbReference type="ARBA" id="ARBA00004229"/>
    </source>
</evidence>
<keyword evidence="6 10" id="KW-0934">Plastid</keyword>
<evidence type="ECO:0000256" key="9">
    <source>
        <dbReference type="HAMAP-Rule" id="MF_00619"/>
    </source>
</evidence>
<dbReference type="GO" id="GO:0009507">
    <property type="term" value="C:chloroplast"/>
    <property type="evidence" value="ECO:0007669"/>
    <property type="project" value="UniProtKB-SubCell"/>
</dbReference>
<dbReference type="Gene3D" id="3.30.390.140">
    <property type="match status" value="1"/>
</dbReference>
<dbReference type="GO" id="GO:0005840">
    <property type="term" value="C:ribosome"/>
    <property type="evidence" value="ECO:0007669"/>
    <property type="project" value="UniProtKB-KW"/>
</dbReference>